<evidence type="ECO:0000313" key="1">
    <source>
        <dbReference type="EMBL" id="TCO15878.1"/>
    </source>
</evidence>
<keyword evidence="2" id="KW-1185">Reference proteome</keyword>
<comment type="caution">
    <text evidence="1">The sequence shown here is derived from an EMBL/GenBank/DDBJ whole genome shotgun (WGS) entry which is preliminary data.</text>
</comment>
<dbReference type="AlphaFoldDB" id="A0A4V2RXU9"/>
<name>A0A4V2RXU9_9HYPH</name>
<proteinExistence type="predicted"/>
<organism evidence="1 2">
    <name type="scientific">Camelimonas lactis</name>
    <dbReference type="NCBI Taxonomy" id="659006"/>
    <lineage>
        <taxon>Bacteria</taxon>
        <taxon>Pseudomonadati</taxon>
        <taxon>Pseudomonadota</taxon>
        <taxon>Alphaproteobacteria</taxon>
        <taxon>Hyphomicrobiales</taxon>
        <taxon>Chelatococcaceae</taxon>
        <taxon>Camelimonas</taxon>
    </lineage>
</organism>
<protein>
    <recommendedName>
        <fullName evidence="3">NlpC/P60 family protein</fullName>
    </recommendedName>
</protein>
<evidence type="ECO:0008006" key="3">
    <source>
        <dbReference type="Google" id="ProtNLM"/>
    </source>
</evidence>
<reference evidence="1 2" key="1">
    <citation type="submission" date="2019-03" db="EMBL/GenBank/DDBJ databases">
        <title>Genomic Encyclopedia of Type Strains, Phase IV (KMG-IV): sequencing the most valuable type-strain genomes for metagenomic binning, comparative biology and taxonomic classification.</title>
        <authorList>
            <person name="Goeker M."/>
        </authorList>
    </citation>
    <scope>NUCLEOTIDE SEQUENCE [LARGE SCALE GENOMIC DNA]</scope>
    <source>
        <strain evidence="1 2">DSM 22958</strain>
    </source>
</reference>
<sequence length="136" mass="14680">MDHHAYVAALIGRPWQADGLHCWALVRQVVGDLFGVDLPVVVEAPAGRRTKAGMFASHPARAGWVEAKPPLPWAVALMHRRGGPSDVIEHAGVYLPFDGGGVLHVDDPHGVVFDSLFDLPRVRCWAAPVLLVRAAT</sequence>
<dbReference type="EMBL" id="SLWL01000001">
    <property type="protein sequence ID" value="TCO15878.1"/>
    <property type="molecule type" value="Genomic_DNA"/>
</dbReference>
<dbReference type="Proteomes" id="UP000294881">
    <property type="component" value="Unassembled WGS sequence"/>
</dbReference>
<accession>A0A4V2RXU9</accession>
<dbReference type="Gene3D" id="3.90.1720.10">
    <property type="entry name" value="endopeptidase domain like (from Nostoc punctiforme)"/>
    <property type="match status" value="1"/>
</dbReference>
<dbReference type="OrthoDB" id="7992881at2"/>
<evidence type="ECO:0000313" key="2">
    <source>
        <dbReference type="Proteomes" id="UP000294881"/>
    </source>
</evidence>
<dbReference type="RefSeq" id="WP_132001374.1">
    <property type="nucleotide sequence ID" value="NZ_JBHUNN010000002.1"/>
</dbReference>
<gene>
    <name evidence="1" type="ORF">EV666_101127</name>
</gene>